<name>A0ABW4X693_9ACTN</name>
<accession>A0ABW4X693</accession>
<protein>
    <submittedName>
        <fullName evidence="2">Uncharacterized protein</fullName>
    </submittedName>
</protein>
<feature type="region of interest" description="Disordered" evidence="1">
    <location>
        <begin position="22"/>
        <end position="68"/>
    </location>
</feature>
<evidence type="ECO:0000313" key="3">
    <source>
        <dbReference type="Proteomes" id="UP001597402"/>
    </source>
</evidence>
<evidence type="ECO:0000313" key="2">
    <source>
        <dbReference type="EMBL" id="MFD2090113.1"/>
    </source>
</evidence>
<organism evidence="2 3">
    <name type="scientific">Blastococcus deserti</name>
    <dbReference type="NCBI Taxonomy" id="2259033"/>
    <lineage>
        <taxon>Bacteria</taxon>
        <taxon>Bacillati</taxon>
        <taxon>Actinomycetota</taxon>
        <taxon>Actinomycetes</taxon>
        <taxon>Geodermatophilales</taxon>
        <taxon>Geodermatophilaceae</taxon>
        <taxon>Blastococcus</taxon>
    </lineage>
</organism>
<dbReference type="Proteomes" id="UP001597402">
    <property type="component" value="Unassembled WGS sequence"/>
</dbReference>
<evidence type="ECO:0000256" key="1">
    <source>
        <dbReference type="SAM" id="MobiDB-lite"/>
    </source>
</evidence>
<dbReference type="EMBL" id="JBHUHP010000001">
    <property type="protein sequence ID" value="MFD2090113.1"/>
    <property type="molecule type" value="Genomic_DNA"/>
</dbReference>
<dbReference type="RefSeq" id="WP_376870604.1">
    <property type="nucleotide sequence ID" value="NZ_JBHUHP010000001.1"/>
</dbReference>
<comment type="caution">
    <text evidence="2">The sequence shown here is derived from an EMBL/GenBank/DDBJ whole genome shotgun (WGS) entry which is preliminary data.</text>
</comment>
<keyword evidence="3" id="KW-1185">Reference proteome</keyword>
<reference evidence="3" key="1">
    <citation type="journal article" date="2019" name="Int. J. Syst. Evol. Microbiol.">
        <title>The Global Catalogue of Microorganisms (GCM) 10K type strain sequencing project: providing services to taxonomists for standard genome sequencing and annotation.</title>
        <authorList>
            <consortium name="The Broad Institute Genomics Platform"/>
            <consortium name="The Broad Institute Genome Sequencing Center for Infectious Disease"/>
            <person name="Wu L."/>
            <person name="Ma J."/>
        </authorList>
    </citation>
    <scope>NUCLEOTIDE SEQUENCE [LARGE SCALE GENOMIC DNA]</scope>
    <source>
        <strain evidence="3">JCM 3338</strain>
    </source>
</reference>
<proteinExistence type="predicted"/>
<sequence length="92" mass="9135">MGKHTAVEGASADPIVAGALLHRGARPGGDHAADGARAAGESGLGWPGPPAREGGGLGWPGDARERAADTTVAPAALVRRGWRRILGLGRAA</sequence>
<gene>
    <name evidence="2" type="ORF">ACFSHS_00840</name>
</gene>